<evidence type="ECO:0000256" key="4">
    <source>
        <dbReference type="ARBA" id="ARBA00040323"/>
    </source>
</evidence>
<dbReference type="PANTHER" id="PTHR23239:SF180">
    <property type="entry name" value="KERATIN, TYPE I CYTOSKELETAL 17"/>
    <property type="match status" value="1"/>
</dbReference>
<evidence type="ECO:0000259" key="10">
    <source>
        <dbReference type="PROSITE" id="PS51842"/>
    </source>
</evidence>
<dbReference type="GO" id="GO:0030855">
    <property type="term" value="P:epithelial cell differentiation"/>
    <property type="evidence" value="ECO:0007669"/>
    <property type="project" value="TreeGrafter"/>
</dbReference>
<feature type="coiled-coil region" evidence="9">
    <location>
        <begin position="369"/>
        <end position="424"/>
    </location>
</feature>
<dbReference type="GeneTree" id="ENSGT00940000160681"/>
<dbReference type="FunFam" id="1.20.5.170:FF:000002">
    <property type="entry name" value="Type I keratin KA11"/>
    <property type="match status" value="1"/>
</dbReference>
<evidence type="ECO:0000256" key="3">
    <source>
        <dbReference type="ARBA" id="ARBA00023054"/>
    </source>
</evidence>
<keyword evidence="2 8" id="KW-0403">Intermediate filament</keyword>
<organism evidence="11">
    <name type="scientific">Balaenoptera musculus</name>
    <name type="common">Blue whale</name>
    <dbReference type="NCBI Taxonomy" id="9771"/>
    <lineage>
        <taxon>Eukaryota</taxon>
        <taxon>Metazoa</taxon>
        <taxon>Chordata</taxon>
        <taxon>Craniata</taxon>
        <taxon>Vertebrata</taxon>
        <taxon>Euteleostomi</taxon>
        <taxon>Mammalia</taxon>
        <taxon>Eutheria</taxon>
        <taxon>Laurasiatheria</taxon>
        <taxon>Artiodactyla</taxon>
        <taxon>Whippomorpha</taxon>
        <taxon>Cetacea</taxon>
        <taxon>Mysticeti</taxon>
        <taxon>Balaenopteridae</taxon>
        <taxon>Balaenoptera</taxon>
    </lineage>
</organism>
<dbReference type="PROSITE" id="PS51842">
    <property type="entry name" value="IF_ROD_2"/>
    <property type="match status" value="1"/>
</dbReference>
<reference evidence="11" key="1">
    <citation type="submission" date="2023-09" db="UniProtKB">
        <authorList>
            <consortium name="Ensembl"/>
        </authorList>
    </citation>
    <scope>IDENTIFICATION</scope>
</reference>
<feature type="domain" description="IF rod" evidence="10">
    <location>
        <begin position="114"/>
        <end position="425"/>
    </location>
</feature>
<evidence type="ECO:0000256" key="8">
    <source>
        <dbReference type="RuleBase" id="RU000685"/>
    </source>
</evidence>
<proteinExistence type="inferred from homology"/>
<name>A0A8C0I4P9_BALMU</name>
<evidence type="ECO:0000256" key="6">
    <source>
        <dbReference type="ARBA" id="ARBA00042488"/>
    </source>
</evidence>
<gene>
    <name evidence="11" type="primary">KRT17</name>
</gene>
<dbReference type="GO" id="GO:0005882">
    <property type="term" value="C:intermediate filament"/>
    <property type="evidence" value="ECO:0007669"/>
    <property type="project" value="UniProtKB-KW"/>
</dbReference>
<dbReference type="InterPro" id="IPR018039">
    <property type="entry name" value="IF_conserved"/>
</dbReference>
<dbReference type="PANTHER" id="PTHR23239">
    <property type="entry name" value="INTERMEDIATE FILAMENT"/>
    <property type="match status" value="1"/>
</dbReference>
<dbReference type="InterPro" id="IPR039008">
    <property type="entry name" value="IF_rod_dom"/>
</dbReference>
<feature type="coiled-coil region" evidence="9">
    <location>
        <begin position="118"/>
        <end position="152"/>
    </location>
</feature>
<keyword evidence="3 9" id="KW-0175">Coiled coil</keyword>
<evidence type="ECO:0000256" key="7">
    <source>
        <dbReference type="ARBA" id="ARBA00046573"/>
    </source>
</evidence>
<evidence type="ECO:0000256" key="2">
    <source>
        <dbReference type="ARBA" id="ARBA00022754"/>
    </source>
</evidence>
<dbReference type="Ensembl" id="ENSBMST00010027396.1">
    <property type="protein sequence ID" value="ENSBMSP00010024882.1"/>
    <property type="gene ID" value="ENSBMSG00010018066.1"/>
</dbReference>
<sequence length="454" mass="49482">MTTTNRQFFSSNSIKGSSGLGGGLSLTSRQQSGSLGAGSCRLGSAGSLGNALGDGSYSSCYSFGSGGGYGSGGYSSGGYGSGGYGSGGYGSGGFGTDGYGSGLGGGDGLLVGSEKATMQNLNDRLASYLDKVHALEEANTELEVKIHNWYQKQTPGPAPNYSHYFKTIEDLRNQILKATTDNANILLQIDNARLAADDFYTKYETELNLRLSVEADINGLRRVLDELTLARADLEMQIESLKEELAYLRKNHEEEMNALRGQVGGDVNVEMDAAPGVDLSRILNEMRDQYEKMAEKNRKDAEDWFFSKTEELNEEVASNTEMIQTSETEIVDLRRTMQGLEMELQSQLSMKAGLESTLAETECRYALQLQHIQGLISSVEAQLSELRNEMECQNQEYRMLLDIKARLEQEIATYRSLLEGQDARLPAFATGGNTIISTSGTTSSTRRLIEKNKP</sequence>
<dbReference type="InterPro" id="IPR002957">
    <property type="entry name" value="Keratin_I"/>
</dbReference>
<keyword evidence="1" id="KW-0416">Keratin</keyword>
<protein>
    <recommendedName>
        <fullName evidence="4">Keratin, type I cytoskeletal 17</fullName>
    </recommendedName>
    <alternativeName>
        <fullName evidence="5">Cytokeratin-17</fullName>
    </alternativeName>
    <alternativeName>
        <fullName evidence="6">Keratin-17</fullName>
    </alternativeName>
</protein>
<dbReference type="Gene3D" id="1.20.5.170">
    <property type="match status" value="1"/>
</dbReference>
<accession>A0A8C0I4P9</accession>
<dbReference type="Gene3D" id="1.20.5.500">
    <property type="entry name" value="Single helix bin"/>
    <property type="match status" value="1"/>
</dbReference>
<dbReference type="PROSITE" id="PS00226">
    <property type="entry name" value="IF_ROD_1"/>
    <property type="match status" value="1"/>
</dbReference>
<evidence type="ECO:0000256" key="9">
    <source>
        <dbReference type="SAM" id="Coils"/>
    </source>
</evidence>
<dbReference type="Pfam" id="PF00038">
    <property type="entry name" value="Filament"/>
    <property type="match status" value="1"/>
</dbReference>
<dbReference type="SMART" id="SM01391">
    <property type="entry name" value="Filament"/>
    <property type="match status" value="1"/>
</dbReference>
<comment type="similarity">
    <text evidence="8">Belongs to the intermediate filament family.</text>
</comment>
<dbReference type="PRINTS" id="PR01248">
    <property type="entry name" value="TYPE1KERATIN"/>
</dbReference>
<feature type="coiled-coil region" evidence="9">
    <location>
        <begin position="217"/>
        <end position="343"/>
    </location>
</feature>
<dbReference type="FunFam" id="1.20.5.500:FF:000001">
    <property type="entry name" value="Type II keratin 23"/>
    <property type="match status" value="1"/>
</dbReference>
<dbReference type="SUPFAM" id="SSF64593">
    <property type="entry name" value="Intermediate filament protein, coiled coil region"/>
    <property type="match status" value="2"/>
</dbReference>
<dbReference type="SUPFAM" id="SSF46579">
    <property type="entry name" value="Prefoldin"/>
    <property type="match status" value="1"/>
</dbReference>
<dbReference type="FunFam" id="1.20.5.1160:FF:000002">
    <property type="entry name" value="Type I keratin 10"/>
    <property type="match status" value="1"/>
</dbReference>
<dbReference type="AlphaFoldDB" id="A0A8C0I4P9"/>
<dbReference type="GO" id="GO:0005198">
    <property type="term" value="F:structural molecule activity"/>
    <property type="evidence" value="ECO:0007669"/>
    <property type="project" value="InterPro"/>
</dbReference>
<comment type="subunit">
    <text evidence="7">Heterodimer of a type I and a type II keratin. KRT17 associates with KRT6 isomers (KRT6A or KRT6B). Interacts with TRADD and SFN.</text>
</comment>
<dbReference type="GO" id="GO:0045109">
    <property type="term" value="P:intermediate filament organization"/>
    <property type="evidence" value="ECO:0007669"/>
    <property type="project" value="TreeGrafter"/>
</dbReference>
<evidence type="ECO:0000313" key="11">
    <source>
        <dbReference type="Ensembl" id="ENSBMSP00010024882.1"/>
    </source>
</evidence>
<evidence type="ECO:0000256" key="1">
    <source>
        <dbReference type="ARBA" id="ARBA00022744"/>
    </source>
</evidence>
<dbReference type="Gene3D" id="1.20.5.1160">
    <property type="entry name" value="Vasodilator-stimulated phosphoprotein"/>
    <property type="match status" value="1"/>
</dbReference>
<evidence type="ECO:0000256" key="5">
    <source>
        <dbReference type="ARBA" id="ARBA00041709"/>
    </source>
</evidence>